<evidence type="ECO:0000313" key="2">
    <source>
        <dbReference type="Proteomes" id="UP000593578"/>
    </source>
</evidence>
<reference evidence="1 2" key="1">
    <citation type="journal article" date="2019" name="Genome Biol. Evol.">
        <title>Insights into the evolution of the New World diploid cottons (Gossypium, subgenus Houzingenia) based on genome sequencing.</title>
        <authorList>
            <person name="Grover C.E."/>
            <person name="Arick M.A. 2nd"/>
            <person name="Thrash A."/>
            <person name="Conover J.L."/>
            <person name="Sanders W.S."/>
            <person name="Peterson D.G."/>
            <person name="Frelichowski J.E."/>
            <person name="Scheffler J.A."/>
            <person name="Scheffler B.E."/>
            <person name="Wendel J.F."/>
        </authorList>
    </citation>
    <scope>NUCLEOTIDE SEQUENCE [LARGE SCALE GENOMIC DNA]</scope>
    <source>
        <strain evidence="1">8</strain>
        <tissue evidence="1">Leaf</tissue>
    </source>
</reference>
<protein>
    <submittedName>
        <fullName evidence="1">Uncharacterized protein</fullName>
    </submittedName>
</protein>
<gene>
    <name evidence="1" type="ORF">Gorai_024145</name>
</gene>
<comment type="caution">
    <text evidence="1">The sequence shown here is derived from an EMBL/GenBank/DDBJ whole genome shotgun (WGS) entry which is preliminary data.</text>
</comment>
<proteinExistence type="predicted"/>
<dbReference type="Proteomes" id="UP000593578">
    <property type="component" value="Unassembled WGS sequence"/>
</dbReference>
<organism evidence="1 2">
    <name type="scientific">Gossypium raimondii</name>
    <name type="common">Peruvian cotton</name>
    <name type="synonym">Gossypium klotzschianum subsp. raimondii</name>
    <dbReference type="NCBI Taxonomy" id="29730"/>
    <lineage>
        <taxon>Eukaryota</taxon>
        <taxon>Viridiplantae</taxon>
        <taxon>Streptophyta</taxon>
        <taxon>Embryophyta</taxon>
        <taxon>Tracheophyta</taxon>
        <taxon>Spermatophyta</taxon>
        <taxon>Magnoliopsida</taxon>
        <taxon>eudicotyledons</taxon>
        <taxon>Gunneridae</taxon>
        <taxon>Pentapetalae</taxon>
        <taxon>rosids</taxon>
        <taxon>malvids</taxon>
        <taxon>Malvales</taxon>
        <taxon>Malvaceae</taxon>
        <taxon>Malvoideae</taxon>
        <taxon>Gossypium</taxon>
    </lineage>
</organism>
<sequence>IRKLTTQPLCPVCRVDTKSVKHLARDRSFIKQGVVTFVKAYIGEINALDTPSKPMTVMREDRWVPLMRESMKASHFFVPCTSVTGRSLKPVTIAQNAFDEGLLCRWRLFSPQELAQFGNLLEKPVRLKP</sequence>
<dbReference type="EMBL" id="JABEZZ010000003">
    <property type="protein sequence ID" value="MBA0581991.1"/>
    <property type="molecule type" value="Genomic_DNA"/>
</dbReference>
<feature type="non-terminal residue" evidence="1">
    <location>
        <position position="1"/>
    </location>
</feature>
<accession>A0A7J8NY94</accession>
<name>A0A7J8NY94_GOSRA</name>
<evidence type="ECO:0000313" key="1">
    <source>
        <dbReference type="EMBL" id="MBA0581991.1"/>
    </source>
</evidence>
<feature type="non-terminal residue" evidence="1">
    <location>
        <position position="129"/>
    </location>
</feature>
<dbReference type="AlphaFoldDB" id="A0A7J8NY94"/>